<dbReference type="CDD" id="cd08545">
    <property type="entry name" value="YcnI_like"/>
    <property type="match status" value="1"/>
</dbReference>
<feature type="chain" id="PRO_5031422232" description="YncI copper-binding domain-containing protein" evidence="1">
    <location>
        <begin position="27"/>
        <end position="329"/>
    </location>
</feature>
<dbReference type="InterPro" id="IPR058248">
    <property type="entry name" value="Lxx211020-like"/>
</dbReference>
<dbReference type="InterPro" id="IPR012533">
    <property type="entry name" value="YcnI-copper_dom"/>
</dbReference>
<dbReference type="PIRSF" id="PIRSF037139">
    <property type="entry name" value="UCP037139"/>
    <property type="match status" value="1"/>
</dbReference>
<dbReference type="PANTHER" id="PTHR36302">
    <property type="entry name" value="BLR7088 PROTEIN"/>
    <property type="match status" value="1"/>
</dbReference>
<feature type="domain" description="YncI copper-binding" evidence="2">
    <location>
        <begin position="25"/>
        <end position="171"/>
    </location>
</feature>
<evidence type="ECO:0000313" key="3">
    <source>
        <dbReference type="EMBL" id="MBB4064687.1"/>
    </source>
</evidence>
<accession>A0A7W6NKV4</accession>
<protein>
    <recommendedName>
        <fullName evidence="2">YncI copper-binding domain-containing protein</fullName>
    </recommendedName>
</protein>
<dbReference type="Pfam" id="PF04314">
    <property type="entry name" value="PCuAC"/>
    <property type="match status" value="1"/>
</dbReference>
<name>A0A7W6NKV4_9HYPH</name>
<organism evidence="3 4">
    <name type="scientific">Gellertiella hungarica</name>
    <dbReference type="NCBI Taxonomy" id="1572859"/>
    <lineage>
        <taxon>Bacteria</taxon>
        <taxon>Pseudomonadati</taxon>
        <taxon>Pseudomonadota</taxon>
        <taxon>Alphaproteobacteria</taxon>
        <taxon>Hyphomicrobiales</taxon>
        <taxon>Rhizobiaceae</taxon>
        <taxon>Gellertiella</taxon>
    </lineage>
</organism>
<dbReference type="InterPro" id="IPR038507">
    <property type="entry name" value="YcnI-like_sf"/>
</dbReference>
<dbReference type="SUPFAM" id="SSF110087">
    <property type="entry name" value="DR1885-like metal-binding protein"/>
    <property type="match status" value="1"/>
</dbReference>
<proteinExistence type="predicted"/>
<dbReference type="Proteomes" id="UP000528286">
    <property type="component" value="Unassembled WGS sequence"/>
</dbReference>
<dbReference type="EMBL" id="JACIEZ010000003">
    <property type="protein sequence ID" value="MBB4064687.1"/>
    <property type="molecule type" value="Genomic_DNA"/>
</dbReference>
<evidence type="ECO:0000259" key="2">
    <source>
        <dbReference type="Pfam" id="PF07987"/>
    </source>
</evidence>
<dbReference type="AlphaFoldDB" id="A0A7W6NKV4"/>
<dbReference type="Gene3D" id="2.60.40.1890">
    <property type="entry name" value="PCu(A)C copper chaperone"/>
    <property type="match status" value="1"/>
</dbReference>
<gene>
    <name evidence="3" type="ORF">GGR23_001874</name>
</gene>
<dbReference type="PANTHER" id="PTHR36302:SF1">
    <property type="entry name" value="COPPER CHAPERONE PCU(A)C"/>
    <property type="match status" value="1"/>
</dbReference>
<sequence>MKKTIITAALSAGIASLLATSALAHAGFSVAEAQGDGYYNGELRIPHGCDGKATTEVSVKIPEGFINAKPKVKTGWKVEIIKGDYQKTYELHGKKVSSGALEFRWTGGEIPDDMFDGFEISGKLSGVEAGASLPFVTTQKCGQDASVTWGDIPAAGQNPHDLEHPVPAIAVIAAEGGHAHGHDAMAMAMPAEEGAGKIGDIALSGGFLKGMLPGQPVGGGFVTLANGGTADDRLVSVSTPGADHVEMHEMTMENDVMKMRKLADGIPVAAGSTVELKPGGLHLMFMGVAKPFREGDKVKVTFTFEKAGAVELTLPVVDPAKVKAGHQHN</sequence>
<feature type="signal peptide" evidence="1">
    <location>
        <begin position="1"/>
        <end position="26"/>
    </location>
</feature>
<comment type="caution">
    <text evidence="3">The sequence shown here is derived from an EMBL/GenBank/DDBJ whole genome shotgun (WGS) entry which is preliminary data.</text>
</comment>
<keyword evidence="4" id="KW-1185">Reference proteome</keyword>
<dbReference type="RefSeq" id="WP_183365937.1">
    <property type="nucleotide sequence ID" value="NZ_JACIEZ010000003.1"/>
</dbReference>
<dbReference type="InterPro" id="IPR007410">
    <property type="entry name" value="LpqE-like"/>
</dbReference>
<keyword evidence="1" id="KW-0732">Signal</keyword>
<reference evidence="3 4" key="1">
    <citation type="submission" date="2020-08" db="EMBL/GenBank/DDBJ databases">
        <title>Genomic Encyclopedia of Type Strains, Phase IV (KMG-IV): sequencing the most valuable type-strain genomes for metagenomic binning, comparative biology and taxonomic classification.</title>
        <authorList>
            <person name="Goeker M."/>
        </authorList>
    </citation>
    <scope>NUCLEOTIDE SEQUENCE [LARGE SCALE GENOMIC DNA]</scope>
    <source>
        <strain evidence="3 4">DSM 29853</strain>
    </source>
</reference>
<dbReference type="Gene3D" id="2.60.40.2230">
    <property type="entry name" value="Uncharacterised protein YcnI-like PF07987, DUF1775"/>
    <property type="match status" value="1"/>
</dbReference>
<dbReference type="Pfam" id="PF07987">
    <property type="entry name" value="DUF1775"/>
    <property type="match status" value="1"/>
</dbReference>
<dbReference type="InterPro" id="IPR036182">
    <property type="entry name" value="PCuAC_sf"/>
</dbReference>
<evidence type="ECO:0000313" key="4">
    <source>
        <dbReference type="Proteomes" id="UP000528286"/>
    </source>
</evidence>
<evidence type="ECO:0000256" key="1">
    <source>
        <dbReference type="SAM" id="SignalP"/>
    </source>
</evidence>
<dbReference type="InterPro" id="IPR021174">
    <property type="entry name" value="UCP037139"/>
</dbReference>